<feature type="transmembrane region" description="Helical" evidence="6">
    <location>
        <begin position="46"/>
        <end position="67"/>
    </location>
</feature>
<feature type="domain" description="EamA" evidence="7">
    <location>
        <begin position="164"/>
        <end position="294"/>
    </location>
</feature>
<feature type="transmembrane region" description="Helical" evidence="6">
    <location>
        <begin position="79"/>
        <end position="97"/>
    </location>
</feature>
<dbReference type="PANTHER" id="PTHR32322:SF2">
    <property type="entry name" value="EAMA DOMAIN-CONTAINING PROTEIN"/>
    <property type="match status" value="1"/>
</dbReference>
<evidence type="ECO:0000313" key="9">
    <source>
        <dbReference type="Proteomes" id="UP000198582"/>
    </source>
</evidence>
<evidence type="ECO:0000256" key="1">
    <source>
        <dbReference type="ARBA" id="ARBA00004141"/>
    </source>
</evidence>
<keyword evidence="4 6" id="KW-1133">Transmembrane helix</keyword>
<feature type="transmembrane region" description="Helical" evidence="6">
    <location>
        <begin position="279"/>
        <end position="297"/>
    </location>
</feature>
<dbReference type="STRING" id="394193.SAMN04489732_106115"/>
<dbReference type="SUPFAM" id="SSF103481">
    <property type="entry name" value="Multidrug resistance efflux transporter EmrE"/>
    <property type="match status" value="2"/>
</dbReference>
<keyword evidence="3 6" id="KW-0812">Transmembrane</keyword>
<dbReference type="InterPro" id="IPR037185">
    <property type="entry name" value="EmrE-like"/>
</dbReference>
<dbReference type="GO" id="GO:0016020">
    <property type="term" value="C:membrane"/>
    <property type="evidence" value="ECO:0007669"/>
    <property type="project" value="UniProtKB-SubCell"/>
</dbReference>
<dbReference type="InterPro" id="IPR050638">
    <property type="entry name" value="AA-Vitamin_Transporters"/>
</dbReference>
<feature type="domain" description="EamA" evidence="7">
    <location>
        <begin position="16"/>
        <end position="148"/>
    </location>
</feature>
<dbReference type="OrthoDB" id="5143138at2"/>
<dbReference type="EMBL" id="FOEF01000006">
    <property type="protein sequence ID" value="SEP33255.1"/>
    <property type="molecule type" value="Genomic_DNA"/>
</dbReference>
<evidence type="ECO:0000256" key="6">
    <source>
        <dbReference type="SAM" id="Phobius"/>
    </source>
</evidence>
<feature type="transmembrane region" description="Helical" evidence="6">
    <location>
        <begin position="195"/>
        <end position="217"/>
    </location>
</feature>
<comment type="subcellular location">
    <subcellularLocation>
        <location evidence="1">Membrane</location>
        <topology evidence="1">Multi-pass membrane protein</topology>
    </subcellularLocation>
</comment>
<proteinExistence type="inferred from homology"/>
<sequence length="302" mass="30559">MSLSTTSPARARSSAALVLAGVLWGTGGLAGSLLGQLAGLHPLAVAAYRLLVGGFIASAYVALTGGLRNLPRTPEALRRLLAVGGLFALFQTSYFAAVSLSSVSTATMTTIGAAPVVLTVVSAVRNRRAPRLWTLVSVGGAVAGLVLLRWSPEVATSPARLAGGIGFALLAAAGFAVLTLVTAKPVDGLEPLSTTAFGCLAGGLLLTPAAMWLGMGLPARADVLLLAVYFGAVPTVVAYAAYFRGLGGAHPVLGALSALLEPLTATVLSVVFLHERLSALAWGGAALLVAALAVGYWRPEPR</sequence>
<evidence type="ECO:0000256" key="4">
    <source>
        <dbReference type="ARBA" id="ARBA00022989"/>
    </source>
</evidence>
<dbReference type="InterPro" id="IPR000620">
    <property type="entry name" value="EamA_dom"/>
</dbReference>
<evidence type="ECO:0000259" key="7">
    <source>
        <dbReference type="Pfam" id="PF00892"/>
    </source>
</evidence>
<accession>A0A1H8WZX6</accession>
<feature type="transmembrane region" description="Helical" evidence="6">
    <location>
        <begin position="162"/>
        <end position="183"/>
    </location>
</feature>
<feature type="transmembrane region" description="Helical" evidence="6">
    <location>
        <begin position="103"/>
        <end position="124"/>
    </location>
</feature>
<name>A0A1H8WZX6_9PSEU</name>
<gene>
    <name evidence="8" type="ORF">SAMN04489732_106115</name>
</gene>
<feature type="transmembrane region" description="Helical" evidence="6">
    <location>
        <begin position="252"/>
        <end position="273"/>
    </location>
</feature>
<comment type="similarity">
    <text evidence="2">Belongs to the EamA transporter family.</text>
</comment>
<evidence type="ECO:0000256" key="2">
    <source>
        <dbReference type="ARBA" id="ARBA00007362"/>
    </source>
</evidence>
<dbReference type="AlphaFoldDB" id="A0A1H8WZX6"/>
<evidence type="ECO:0000256" key="5">
    <source>
        <dbReference type="ARBA" id="ARBA00023136"/>
    </source>
</evidence>
<dbReference type="Proteomes" id="UP000198582">
    <property type="component" value="Unassembled WGS sequence"/>
</dbReference>
<reference evidence="9" key="1">
    <citation type="submission" date="2016-10" db="EMBL/GenBank/DDBJ databases">
        <authorList>
            <person name="Varghese N."/>
            <person name="Submissions S."/>
        </authorList>
    </citation>
    <scope>NUCLEOTIDE SEQUENCE [LARGE SCALE GENOMIC DNA]</scope>
    <source>
        <strain evidence="9">DSM 44993</strain>
    </source>
</reference>
<feature type="transmembrane region" description="Helical" evidence="6">
    <location>
        <begin position="223"/>
        <end position="243"/>
    </location>
</feature>
<keyword evidence="9" id="KW-1185">Reference proteome</keyword>
<protein>
    <submittedName>
        <fullName evidence="8">Drug/metabolite transporter, DME family</fullName>
    </submittedName>
</protein>
<dbReference type="PANTHER" id="PTHR32322">
    <property type="entry name" value="INNER MEMBRANE TRANSPORTER"/>
    <property type="match status" value="1"/>
</dbReference>
<evidence type="ECO:0000313" key="8">
    <source>
        <dbReference type="EMBL" id="SEP33255.1"/>
    </source>
</evidence>
<evidence type="ECO:0000256" key="3">
    <source>
        <dbReference type="ARBA" id="ARBA00022692"/>
    </source>
</evidence>
<organism evidence="8 9">
    <name type="scientific">Amycolatopsis saalfeldensis</name>
    <dbReference type="NCBI Taxonomy" id="394193"/>
    <lineage>
        <taxon>Bacteria</taxon>
        <taxon>Bacillati</taxon>
        <taxon>Actinomycetota</taxon>
        <taxon>Actinomycetes</taxon>
        <taxon>Pseudonocardiales</taxon>
        <taxon>Pseudonocardiaceae</taxon>
        <taxon>Amycolatopsis</taxon>
    </lineage>
</organism>
<dbReference type="Pfam" id="PF00892">
    <property type="entry name" value="EamA"/>
    <property type="match status" value="2"/>
</dbReference>
<dbReference type="RefSeq" id="WP_091617645.1">
    <property type="nucleotide sequence ID" value="NZ_FOEF01000006.1"/>
</dbReference>
<feature type="transmembrane region" description="Helical" evidence="6">
    <location>
        <begin position="131"/>
        <end position="150"/>
    </location>
</feature>
<keyword evidence="5 6" id="KW-0472">Membrane</keyword>